<dbReference type="InterPro" id="IPR013520">
    <property type="entry name" value="Ribonucl_H"/>
</dbReference>
<sequence>MLPHLRTVAARAVEREMAGDYDGAFKDYTDVVQQLLDSARSSPSGVDARSMAARLLARAERVAGKRGRRSRFAAWDDDCASAPAGAPEMSASQKKSGAAYMPLDQFLYAPAAPGDVCQGSASDCTIVASIETAAAHDARFGTNFASAALYPQRDGVPVGSDVYDVRLFFDGEPRKVTVNSEVPAAQGEIQGCHLRNGSPWPALIEKAFLHVYSSSYDHAGGDAGSDVYMLTGWLPEYIALQETHATVHGLISGHCYSIAALDGGRTVTLINPWKDAADPVIRCSWDDLCVSFSVLSVNWDPASWTHSTNVRGSWKGNAADASVQYRLTGNGPVTLHLERHIDSQDSFIAVHAFHSDGRVFNVVSGGQMGTYTDARHSLIRVDAPCTVIVSQSQGGDASYTLSAYSDAPVSLEDAVQSLEHSHILCGAWRARSAGGNVNYATFRHNPQFTVRVGSSDATMLPRLRALVHTNRDVAVSALLVRGGQRVCQVSPASVVACSGAYSRGIALCDASAVQPGVYTLVLSTFTPQEADFSLQVESSAETLAIDTIPPEGAGMYHRGSSGSSWKLHLEAAATVAVHFHGQAINIASAHGHVTTNAGPDASDATRSPIPPPAPARVLTADDMPLVWIDCEMSGLEDHDCLLEVAVIVTDGNLVPVDEGVSYVIRTPKEVLDAMGEWCASITLTK</sequence>
<dbReference type="InterPro" id="IPR038765">
    <property type="entry name" value="Papain-like_cys_pep_sf"/>
</dbReference>
<dbReference type="InterPro" id="IPR022683">
    <property type="entry name" value="Calpain_III"/>
</dbReference>
<evidence type="ECO:0000256" key="4">
    <source>
        <dbReference type="ARBA" id="ARBA00022807"/>
    </source>
</evidence>
<dbReference type="PANTHER" id="PTHR46143">
    <property type="entry name" value="CALPAIN-7"/>
    <property type="match status" value="1"/>
</dbReference>
<gene>
    <name evidence="7" type="primary">RIM13</name>
    <name evidence="7" type="ORF">MCUN1_001799</name>
</gene>
<dbReference type="InterPro" id="IPR051297">
    <property type="entry name" value="PalB/RIM13"/>
</dbReference>
<organism evidence="7 8">
    <name type="scientific">Malassezia cuniculi</name>
    <dbReference type="NCBI Taxonomy" id="948313"/>
    <lineage>
        <taxon>Eukaryota</taxon>
        <taxon>Fungi</taxon>
        <taxon>Dikarya</taxon>
        <taxon>Basidiomycota</taxon>
        <taxon>Ustilaginomycotina</taxon>
        <taxon>Malasseziomycetes</taxon>
        <taxon>Malasseziales</taxon>
        <taxon>Malasseziaceae</taxon>
        <taxon>Malassezia</taxon>
    </lineage>
</organism>
<protein>
    <submittedName>
        <fullName evidence="7">Cysteine protease</fullName>
    </submittedName>
</protein>
<dbReference type="Pfam" id="PF01067">
    <property type="entry name" value="Calpain_III"/>
    <property type="match status" value="1"/>
</dbReference>
<dbReference type="SUPFAM" id="SSF53098">
    <property type="entry name" value="Ribonuclease H-like"/>
    <property type="match status" value="1"/>
</dbReference>
<keyword evidence="8" id="KW-1185">Reference proteome</keyword>
<comment type="similarity">
    <text evidence="1">Belongs to the peptidase C2 family. PalB/RIM13 subfamily.</text>
</comment>
<dbReference type="Pfam" id="PF00929">
    <property type="entry name" value="RNase_T"/>
    <property type="match status" value="1"/>
</dbReference>
<dbReference type="InterPro" id="IPR036213">
    <property type="entry name" value="Calpain_III_sf"/>
</dbReference>
<reference evidence="7" key="1">
    <citation type="submission" date="2023-03" db="EMBL/GenBank/DDBJ databases">
        <title>Mating type loci evolution in Malassezia.</title>
        <authorList>
            <person name="Coelho M.A."/>
        </authorList>
    </citation>
    <scope>NUCLEOTIDE SEQUENCE</scope>
    <source>
        <strain evidence="7">CBS 11721</strain>
    </source>
</reference>
<feature type="active site" evidence="5">
    <location>
        <position position="254"/>
    </location>
</feature>
<dbReference type="PROSITE" id="PS50203">
    <property type="entry name" value="CALPAIN_CAT"/>
    <property type="match status" value="1"/>
</dbReference>
<dbReference type="GO" id="GO:0006508">
    <property type="term" value="P:proteolysis"/>
    <property type="evidence" value="ECO:0007669"/>
    <property type="project" value="UniProtKB-KW"/>
</dbReference>
<dbReference type="EMBL" id="CP119878">
    <property type="protein sequence ID" value="WFD34953.1"/>
    <property type="molecule type" value="Genomic_DNA"/>
</dbReference>
<dbReference type="SUPFAM" id="SSF54001">
    <property type="entry name" value="Cysteine proteinases"/>
    <property type="match status" value="1"/>
</dbReference>
<keyword evidence="4 5" id="KW-0788">Thiol protease</keyword>
<dbReference type="InterPro" id="IPR001300">
    <property type="entry name" value="Peptidase_C2_calpain_cat"/>
</dbReference>
<evidence type="ECO:0000256" key="2">
    <source>
        <dbReference type="ARBA" id="ARBA00022670"/>
    </source>
</evidence>
<dbReference type="InterPro" id="IPR036397">
    <property type="entry name" value="RNaseH_sf"/>
</dbReference>
<evidence type="ECO:0000256" key="1">
    <source>
        <dbReference type="ARBA" id="ARBA00010193"/>
    </source>
</evidence>
<dbReference type="Gene3D" id="3.30.420.10">
    <property type="entry name" value="Ribonuclease H-like superfamily/Ribonuclease H"/>
    <property type="match status" value="1"/>
</dbReference>
<dbReference type="InterPro" id="IPR012337">
    <property type="entry name" value="RNaseH-like_sf"/>
</dbReference>
<name>A0AAF0EQG1_9BASI</name>
<evidence type="ECO:0000313" key="7">
    <source>
        <dbReference type="EMBL" id="WFD34953.1"/>
    </source>
</evidence>
<accession>A0AAF0EQG1</accession>
<feature type="domain" description="Calpain catalytic" evidence="6">
    <location>
        <begin position="102"/>
        <end position="305"/>
    </location>
</feature>
<evidence type="ECO:0000313" key="8">
    <source>
        <dbReference type="Proteomes" id="UP001219933"/>
    </source>
</evidence>
<dbReference type="AlphaFoldDB" id="A0AAF0EQG1"/>
<dbReference type="Pfam" id="PF00648">
    <property type="entry name" value="Peptidase_C2"/>
    <property type="match status" value="1"/>
</dbReference>
<dbReference type="SUPFAM" id="SSF49758">
    <property type="entry name" value="Calpain large subunit, middle domain (domain III)"/>
    <property type="match status" value="1"/>
</dbReference>
<evidence type="ECO:0000256" key="3">
    <source>
        <dbReference type="ARBA" id="ARBA00022801"/>
    </source>
</evidence>
<dbReference type="SMART" id="SM00230">
    <property type="entry name" value="CysPc"/>
    <property type="match status" value="1"/>
</dbReference>
<keyword evidence="2 5" id="KW-0645">Protease</keyword>
<evidence type="ECO:0000256" key="5">
    <source>
        <dbReference type="PROSITE-ProRule" id="PRU00239"/>
    </source>
</evidence>
<dbReference type="GO" id="GO:0003676">
    <property type="term" value="F:nucleic acid binding"/>
    <property type="evidence" value="ECO:0007669"/>
    <property type="project" value="InterPro"/>
</dbReference>
<keyword evidence="3 5" id="KW-0378">Hydrolase</keyword>
<dbReference type="InterPro" id="IPR022682">
    <property type="entry name" value="Calpain_domain_III"/>
</dbReference>
<feature type="active site" evidence="5">
    <location>
        <position position="271"/>
    </location>
</feature>
<proteinExistence type="inferred from homology"/>
<dbReference type="GO" id="GO:0004198">
    <property type="term" value="F:calcium-dependent cysteine-type endopeptidase activity"/>
    <property type="evidence" value="ECO:0007669"/>
    <property type="project" value="InterPro"/>
</dbReference>
<dbReference type="PANTHER" id="PTHR46143:SF1">
    <property type="entry name" value="CALPAIN-7"/>
    <property type="match status" value="1"/>
</dbReference>
<dbReference type="SMART" id="SM00720">
    <property type="entry name" value="calpain_III"/>
    <property type="match status" value="1"/>
</dbReference>
<dbReference type="Proteomes" id="UP001219933">
    <property type="component" value="Chromosome 2"/>
</dbReference>
<dbReference type="Gene3D" id="2.60.120.380">
    <property type="match status" value="1"/>
</dbReference>
<feature type="active site" evidence="5">
    <location>
        <position position="124"/>
    </location>
</feature>
<evidence type="ECO:0000259" key="6">
    <source>
        <dbReference type="PROSITE" id="PS50203"/>
    </source>
</evidence>